<sequence>MGLASVLSYSVTSNASYCLITFLAMLSVMRATGASPLTSQAAAGQFVASYAGLWLLNNLIRPLRIALAVAVAPVFNRALDRIESALSVKRGAAFAIGFVLTTLLVCAMFFAALQLPAIITGVPLGSVKNLGALVKAGKAASS</sequence>
<accession>A0ABN9XB25</accession>
<dbReference type="PANTHER" id="PTHR34370">
    <property type="entry name" value="OS04G0600100 PROTEIN"/>
    <property type="match status" value="1"/>
</dbReference>
<evidence type="ECO:0000313" key="3">
    <source>
        <dbReference type="Proteomes" id="UP001189429"/>
    </source>
</evidence>
<feature type="transmembrane region" description="Helical" evidence="1">
    <location>
        <begin position="62"/>
        <end position="79"/>
    </location>
</feature>
<dbReference type="Proteomes" id="UP001189429">
    <property type="component" value="Unassembled WGS sequence"/>
</dbReference>
<proteinExistence type="predicted"/>
<reference evidence="2" key="1">
    <citation type="submission" date="2023-10" db="EMBL/GenBank/DDBJ databases">
        <authorList>
            <person name="Chen Y."/>
            <person name="Shah S."/>
            <person name="Dougan E. K."/>
            <person name="Thang M."/>
            <person name="Chan C."/>
        </authorList>
    </citation>
    <scope>NUCLEOTIDE SEQUENCE [LARGE SCALE GENOMIC DNA]</scope>
</reference>
<dbReference type="PANTHER" id="PTHR34370:SF1">
    <property type="entry name" value="OS04G0600100 PROTEIN"/>
    <property type="match status" value="1"/>
</dbReference>
<feature type="transmembrane region" description="Helical" evidence="1">
    <location>
        <begin position="6"/>
        <end position="25"/>
    </location>
</feature>
<comment type="caution">
    <text evidence="2">The sequence shown here is derived from an EMBL/GenBank/DDBJ whole genome shotgun (WGS) entry which is preliminary data.</text>
</comment>
<evidence type="ECO:0008006" key="4">
    <source>
        <dbReference type="Google" id="ProtNLM"/>
    </source>
</evidence>
<keyword evidence="3" id="KW-1185">Reference proteome</keyword>
<keyword evidence="1" id="KW-1133">Transmembrane helix</keyword>
<keyword evidence="1" id="KW-0472">Membrane</keyword>
<protein>
    <recommendedName>
        <fullName evidence="4">H(+)-exporting diphosphatase</fullName>
    </recommendedName>
</protein>
<evidence type="ECO:0000256" key="1">
    <source>
        <dbReference type="SAM" id="Phobius"/>
    </source>
</evidence>
<organism evidence="2 3">
    <name type="scientific">Prorocentrum cordatum</name>
    <dbReference type="NCBI Taxonomy" id="2364126"/>
    <lineage>
        <taxon>Eukaryota</taxon>
        <taxon>Sar</taxon>
        <taxon>Alveolata</taxon>
        <taxon>Dinophyceae</taxon>
        <taxon>Prorocentrales</taxon>
        <taxon>Prorocentraceae</taxon>
        <taxon>Prorocentrum</taxon>
    </lineage>
</organism>
<gene>
    <name evidence="2" type="ORF">PCOR1329_LOCUS75115</name>
</gene>
<feature type="transmembrane region" description="Helical" evidence="1">
    <location>
        <begin position="91"/>
        <end position="113"/>
    </location>
</feature>
<keyword evidence="1" id="KW-0812">Transmembrane</keyword>
<evidence type="ECO:0000313" key="2">
    <source>
        <dbReference type="EMBL" id="CAK0896739.1"/>
    </source>
</evidence>
<name>A0ABN9XB25_9DINO</name>
<dbReference type="EMBL" id="CAUYUJ010020232">
    <property type="protein sequence ID" value="CAK0896739.1"/>
    <property type="molecule type" value="Genomic_DNA"/>
</dbReference>